<evidence type="ECO:0008006" key="6">
    <source>
        <dbReference type="Google" id="ProtNLM"/>
    </source>
</evidence>
<keyword evidence="3" id="KW-0732">Signal</keyword>
<evidence type="ECO:0000256" key="1">
    <source>
        <dbReference type="SAM" id="MobiDB-lite"/>
    </source>
</evidence>
<dbReference type="RefSeq" id="WP_244532402.1">
    <property type="nucleotide sequence ID" value="NZ_FOSN01000021.1"/>
</dbReference>
<feature type="signal peptide" evidence="3">
    <location>
        <begin position="1"/>
        <end position="22"/>
    </location>
</feature>
<feature type="compositionally biased region" description="Basic residues" evidence="1">
    <location>
        <begin position="67"/>
        <end position="85"/>
    </location>
</feature>
<name>A0A1I4CFM6_9HYPH</name>
<keyword evidence="2" id="KW-1133">Transmembrane helix</keyword>
<keyword evidence="2" id="KW-0812">Transmembrane</keyword>
<dbReference type="EMBL" id="FOSN01000021">
    <property type="protein sequence ID" value="SFK79573.1"/>
    <property type="molecule type" value="Genomic_DNA"/>
</dbReference>
<feature type="chain" id="PRO_5011447482" description="Glycine zipper" evidence="3">
    <location>
        <begin position="23"/>
        <end position="85"/>
    </location>
</feature>
<proteinExistence type="predicted"/>
<gene>
    <name evidence="4" type="ORF">SAMN05444581_12146</name>
</gene>
<evidence type="ECO:0000313" key="4">
    <source>
        <dbReference type="EMBL" id="SFK79573.1"/>
    </source>
</evidence>
<evidence type="ECO:0000313" key="5">
    <source>
        <dbReference type="Proteomes" id="UP000198755"/>
    </source>
</evidence>
<dbReference type="AlphaFoldDB" id="A0A1I4CFM6"/>
<sequence>MTKKHLATIAILSLLFLRPTFANGQERLGDGAMGALAGALVGGPIGLVAGGVVGYTAGPSIASSWGLKKHRHSSHAHHKRHPSRG</sequence>
<keyword evidence="2" id="KW-0472">Membrane</keyword>
<dbReference type="Proteomes" id="UP000198755">
    <property type="component" value="Unassembled WGS sequence"/>
</dbReference>
<evidence type="ECO:0000256" key="2">
    <source>
        <dbReference type="SAM" id="Phobius"/>
    </source>
</evidence>
<keyword evidence="5" id="KW-1185">Reference proteome</keyword>
<accession>A0A1I4CFM6</accession>
<organism evidence="4 5">
    <name type="scientific">Methylocapsa palsarum</name>
    <dbReference type="NCBI Taxonomy" id="1612308"/>
    <lineage>
        <taxon>Bacteria</taxon>
        <taxon>Pseudomonadati</taxon>
        <taxon>Pseudomonadota</taxon>
        <taxon>Alphaproteobacteria</taxon>
        <taxon>Hyphomicrobiales</taxon>
        <taxon>Beijerinckiaceae</taxon>
        <taxon>Methylocapsa</taxon>
    </lineage>
</organism>
<feature type="region of interest" description="Disordered" evidence="1">
    <location>
        <begin position="66"/>
        <end position="85"/>
    </location>
</feature>
<feature type="transmembrane region" description="Helical" evidence="2">
    <location>
        <begin position="32"/>
        <end position="58"/>
    </location>
</feature>
<reference evidence="4" key="1">
    <citation type="submission" date="2016-10" db="EMBL/GenBank/DDBJ databases">
        <authorList>
            <person name="de Groot N.N."/>
        </authorList>
    </citation>
    <scope>NUCLEOTIDE SEQUENCE [LARGE SCALE GENOMIC DNA]</scope>
    <source>
        <strain evidence="4">NE2</strain>
    </source>
</reference>
<evidence type="ECO:0000256" key="3">
    <source>
        <dbReference type="SAM" id="SignalP"/>
    </source>
</evidence>
<protein>
    <recommendedName>
        <fullName evidence="6">Glycine zipper</fullName>
    </recommendedName>
</protein>